<dbReference type="PANTHER" id="PTHR45649:SF26">
    <property type="entry name" value="OS04G0435100 PROTEIN"/>
    <property type="match status" value="1"/>
</dbReference>
<keyword evidence="5 7" id="KW-0472">Membrane</keyword>
<dbReference type="Gene3D" id="1.20.1740.10">
    <property type="entry name" value="Amino acid/polyamine transporter I"/>
    <property type="match status" value="1"/>
</dbReference>
<dbReference type="Pfam" id="PF13520">
    <property type="entry name" value="AA_permease_2"/>
    <property type="match status" value="1"/>
</dbReference>
<proteinExistence type="predicted"/>
<evidence type="ECO:0000256" key="1">
    <source>
        <dbReference type="ARBA" id="ARBA00004141"/>
    </source>
</evidence>
<keyword evidence="3 7" id="KW-0812">Transmembrane</keyword>
<evidence type="ECO:0000313" key="8">
    <source>
        <dbReference type="EMBL" id="SER33056.1"/>
    </source>
</evidence>
<feature type="transmembrane region" description="Helical" evidence="7">
    <location>
        <begin position="163"/>
        <end position="186"/>
    </location>
</feature>
<feature type="transmembrane region" description="Helical" evidence="7">
    <location>
        <begin position="309"/>
        <end position="334"/>
    </location>
</feature>
<comment type="subcellular location">
    <subcellularLocation>
        <location evidence="1">Membrane</location>
        <topology evidence="1">Multi-pass membrane protein</topology>
    </subcellularLocation>
</comment>
<dbReference type="AlphaFoldDB" id="A0A1H9NAQ8"/>
<feature type="transmembrane region" description="Helical" evidence="7">
    <location>
        <begin position="249"/>
        <end position="271"/>
    </location>
</feature>
<feature type="transmembrane region" description="Helical" evidence="7">
    <location>
        <begin position="55"/>
        <end position="77"/>
    </location>
</feature>
<feature type="transmembrane region" description="Helical" evidence="7">
    <location>
        <begin position="379"/>
        <end position="400"/>
    </location>
</feature>
<evidence type="ECO:0000256" key="4">
    <source>
        <dbReference type="ARBA" id="ARBA00022989"/>
    </source>
</evidence>
<keyword evidence="9" id="KW-1185">Reference proteome</keyword>
<sequence>MSTEPLSELSEHSDHVLKREFTLWSSFAFAFAFISPIVALYGIFALAVGAAGGTFWFGFFLVWGGQLLVALVFAHLVSRWPLEGSIYQWSRRLMGNGYGWFAGWAYMWTLVIAMSTVALGAAGFLANIVGVESPTPTQKAVIAFVILLAGTGLNLVGRQALKIFMTASIVAEVVGSLGLGTWLLLFHRHQPLSVLVEGTGSGLGGGYLSLGGPFLVAVAFIGWSFVGFESAGAIAEEVRDPRRNLPKAVIRSLCLIALVVAYSSLAIILAIPDMGRVTSALDDPDHVGDPVSYALTTAFGDGIARPVEVLFVIGFLASFLALQTSASRVIWAYARDEALPAHRALSRLSRGQRQPVVALLVTTVVGSVLFLLSNLSPNVYLLMVNFTTGGFFIAFLFPLVGALVSQLRGTWRPSTFSLGRATLPLSVAAVLWATFEFLNIAWPRHVNDARYLDWSVWIAIVVLGVVGLTIFAVVRRRMFPAEAGDDELDDDGHRVVAVGGRTPPGVPRAPASGTQRGVRGVVPPQDTDGDVR</sequence>
<keyword evidence="2" id="KW-0813">Transport</keyword>
<feature type="region of interest" description="Disordered" evidence="6">
    <location>
        <begin position="490"/>
        <end position="532"/>
    </location>
</feature>
<keyword evidence="4 7" id="KW-1133">Transmembrane helix</keyword>
<feature type="transmembrane region" description="Helical" evidence="7">
    <location>
        <begin position="98"/>
        <end position="128"/>
    </location>
</feature>
<evidence type="ECO:0000256" key="3">
    <source>
        <dbReference type="ARBA" id="ARBA00022692"/>
    </source>
</evidence>
<evidence type="ECO:0000256" key="2">
    <source>
        <dbReference type="ARBA" id="ARBA00022448"/>
    </source>
</evidence>
<dbReference type="EMBL" id="FOFA01000013">
    <property type="protein sequence ID" value="SER33056.1"/>
    <property type="molecule type" value="Genomic_DNA"/>
</dbReference>
<feature type="transmembrane region" description="Helical" evidence="7">
    <location>
        <begin position="355"/>
        <end position="373"/>
    </location>
</feature>
<evidence type="ECO:0000313" key="9">
    <source>
        <dbReference type="Proteomes" id="UP000198504"/>
    </source>
</evidence>
<feature type="transmembrane region" description="Helical" evidence="7">
    <location>
        <begin position="140"/>
        <end position="156"/>
    </location>
</feature>
<dbReference type="PIRSF" id="PIRSF006060">
    <property type="entry name" value="AA_transporter"/>
    <property type="match status" value="1"/>
</dbReference>
<name>A0A1H9NAQ8_9ACTN</name>
<evidence type="ECO:0000256" key="6">
    <source>
        <dbReference type="SAM" id="MobiDB-lite"/>
    </source>
</evidence>
<accession>A0A1H9NAQ8</accession>
<dbReference type="GO" id="GO:0016020">
    <property type="term" value="C:membrane"/>
    <property type="evidence" value="ECO:0007669"/>
    <property type="project" value="UniProtKB-SubCell"/>
</dbReference>
<dbReference type="GO" id="GO:0022857">
    <property type="term" value="F:transmembrane transporter activity"/>
    <property type="evidence" value="ECO:0007669"/>
    <property type="project" value="InterPro"/>
</dbReference>
<gene>
    <name evidence="8" type="ORF">SAMN05421756_11356</name>
</gene>
<dbReference type="STRING" id="1036181.SAMN05421756_11356"/>
<feature type="transmembrane region" description="Helical" evidence="7">
    <location>
        <begin position="421"/>
        <end position="442"/>
    </location>
</feature>
<dbReference type="PANTHER" id="PTHR45649">
    <property type="entry name" value="AMINO-ACID PERMEASE BAT1"/>
    <property type="match status" value="1"/>
</dbReference>
<feature type="transmembrane region" description="Helical" evidence="7">
    <location>
        <begin position="206"/>
        <end position="228"/>
    </location>
</feature>
<dbReference type="InterPro" id="IPR002293">
    <property type="entry name" value="AA/rel_permease1"/>
</dbReference>
<organism evidence="8 9">
    <name type="scientific">Microlunatus flavus</name>
    <dbReference type="NCBI Taxonomy" id="1036181"/>
    <lineage>
        <taxon>Bacteria</taxon>
        <taxon>Bacillati</taxon>
        <taxon>Actinomycetota</taxon>
        <taxon>Actinomycetes</taxon>
        <taxon>Propionibacteriales</taxon>
        <taxon>Propionibacteriaceae</taxon>
        <taxon>Microlunatus</taxon>
    </lineage>
</organism>
<dbReference type="RefSeq" id="WP_232506557.1">
    <property type="nucleotide sequence ID" value="NZ_FOFA01000013.1"/>
</dbReference>
<evidence type="ECO:0000256" key="5">
    <source>
        <dbReference type="ARBA" id="ARBA00023136"/>
    </source>
</evidence>
<feature type="transmembrane region" description="Helical" evidence="7">
    <location>
        <begin position="21"/>
        <end position="49"/>
    </location>
</feature>
<reference evidence="9" key="1">
    <citation type="submission" date="2016-10" db="EMBL/GenBank/DDBJ databases">
        <authorList>
            <person name="Varghese N."/>
            <person name="Submissions S."/>
        </authorList>
    </citation>
    <scope>NUCLEOTIDE SEQUENCE [LARGE SCALE GENOMIC DNA]</scope>
    <source>
        <strain evidence="9">CGMCC 4.6856</strain>
    </source>
</reference>
<protein>
    <submittedName>
        <fullName evidence="8">Amino acid transporter</fullName>
    </submittedName>
</protein>
<feature type="transmembrane region" description="Helical" evidence="7">
    <location>
        <begin position="454"/>
        <end position="474"/>
    </location>
</feature>
<dbReference type="Proteomes" id="UP000198504">
    <property type="component" value="Unassembled WGS sequence"/>
</dbReference>
<evidence type="ECO:0000256" key="7">
    <source>
        <dbReference type="SAM" id="Phobius"/>
    </source>
</evidence>